<dbReference type="Gene3D" id="2.40.160.20">
    <property type="match status" value="1"/>
</dbReference>
<gene>
    <name evidence="2" type="ORF">B5F24_04930</name>
    <name evidence="3" type="ORF">DWX38_08935</name>
</gene>
<sequence length="288" mass="31526">MKKILSVFIICLLPLMGANAQEKAAKQYLPEAGDWAIGVNVIPLLKHIGGNNNDTFGGGSSFTKDNSDFNLIPDVSILAKYMLTDNIALRANVGFMFGSDKNRGYVQDDKALLDNPLSEDKIIDACRVSNNGMSLNLGMEYRKGSKRVQGVFGAGVLFAFQTQKYTYEWANEMTTVNQQPSISPEFSGNGIYSNGYRPLETKDNGTFYTGLTGSVGVEWFVAPKISLGAEVNVTAYYMFGSQSYQKTEGYNTTLGKIEERTDLSSPGDRGFHIGTESLGGALNMTFYF</sequence>
<name>A0A1Y4JS34_9BACE</name>
<reference evidence="2" key="2">
    <citation type="journal article" date="2018" name="BMC Genomics">
        <title>Whole genome sequencing and function prediction of 133 gut anaerobes isolated from chicken caecum in pure cultures.</title>
        <authorList>
            <person name="Medvecky M."/>
            <person name="Cejkova D."/>
            <person name="Polansky O."/>
            <person name="Karasova D."/>
            <person name="Kubasova T."/>
            <person name="Cizek A."/>
            <person name="Rychlik I."/>
        </authorList>
    </citation>
    <scope>NUCLEOTIDE SEQUENCE</scope>
    <source>
        <strain evidence="2">An189</strain>
    </source>
</reference>
<evidence type="ECO:0000313" key="3">
    <source>
        <dbReference type="EMBL" id="RGT33200.1"/>
    </source>
</evidence>
<evidence type="ECO:0008006" key="6">
    <source>
        <dbReference type="Google" id="ProtNLM"/>
    </source>
</evidence>
<reference evidence="3 5" key="3">
    <citation type="submission" date="2018-08" db="EMBL/GenBank/DDBJ databases">
        <title>A genome reference for cultivated species of the human gut microbiota.</title>
        <authorList>
            <person name="Zou Y."/>
            <person name="Xue W."/>
            <person name="Luo G."/>
        </authorList>
    </citation>
    <scope>NUCLEOTIDE SEQUENCE [LARGE SCALE GENOMIC DNA]</scope>
    <source>
        <strain evidence="3 5">AF19-1AC</strain>
    </source>
</reference>
<protein>
    <recommendedName>
        <fullName evidence="6">Outer membrane protein beta-barrel domain-containing protein</fullName>
    </recommendedName>
</protein>
<reference evidence="4" key="1">
    <citation type="submission" date="2017-04" db="EMBL/GenBank/DDBJ databases">
        <title>Function of individual gut microbiota members based on whole genome sequencing of pure cultures obtained from chicken caecum.</title>
        <authorList>
            <person name="Medvecky M."/>
            <person name="Cejkova D."/>
            <person name="Polansky O."/>
            <person name="Karasova D."/>
            <person name="Kubasova T."/>
            <person name="Cizek A."/>
            <person name="Rychlik I."/>
        </authorList>
    </citation>
    <scope>NUCLEOTIDE SEQUENCE [LARGE SCALE GENOMIC DNA]</scope>
    <source>
        <strain evidence="4">An189</strain>
    </source>
</reference>
<evidence type="ECO:0000313" key="5">
    <source>
        <dbReference type="Proteomes" id="UP000285159"/>
    </source>
</evidence>
<dbReference type="EMBL" id="QRWP01000006">
    <property type="protein sequence ID" value="RGT33200.1"/>
    <property type="molecule type" value="Genomic_DNA"/>
</dbReference>
<organism evidence="2 4">
    <name type="scientific">Bacteroides clarus</name>
    <dbReference type="NCBI Taxonomy" id="626929"/>
    <lineage>
        <taxon>Bacteria</taxon>
        <taxon>Pseudomonadati</taxon>
        <taxon>Bacteroidota</taxon>
        <taxon>Bacteroidia</taxon>
        <taxon>Bacteroidales</taxon>
        <taxon>Bacteroidaceae</taxon>
        <taxon>Bacteroides</taxon>
    </lineage>
</organism>
<dbReference type="Proteomes" id="UP000285159">
    <property type="component" value="Unassembled WGS sequence"/>
</dbReference>
<dbReference type="RefSeq" id="WP_022218329.1">
    <property type="nucleotide sequence ID" value="NZ_CAJLSL010000001.1"/>
</dbReference>
<proteinExistence type="predicted"/>
<dbReference type="InterPro" id="IPR011250">
    <property type="entry name" value="OMP/PagP_B-barrel"/>
</dbReference>
<evidence type="ECO:0000313" key="4">
    <source>
        <dbReference type="Proteomes" id="UP000196587"/>
    </source>
</evidence>
<dbReference type="EMBL" id="NFKE01000003">
    <property type="protein sequence ID" value="OUP35318.1"/>
    <property type="molecule type" value="Genomic_DNA"/>
</dbReference>
<comment type="caution">
    <text evidence="2">The sequence shown here is derived from an EMBL/GenBank/DDBJ whole genome shotgun (WGS) entry which is preliminary data.</text>
</comment>
<evidence type="ECO:0000256" key="1">
    <source>
        <dbReference type="SAM" id="SignalP"/>
    </source>
</evidence>
<dbReference type="Proteomes" id="UP000196587">
    <property type="component" value="Unassembled WGS sequence"/>
</dbReference>
<keyword evidence="1" id="KW-0732">Signal</keyword>
<accession>A0A1Y4JS34</accession>
<feature type="chain" id="PRO_5036312730" description="Outer membrane protein beta-barrel domain-containing protein" evidence="1">
    <location>
        <begin position="21"/>
        <end position="288"/>
    </location>
</feature>
<feature type="signal peptide" evidence="1">
    <location>
        <begin position="1"/>
        <end position="20"/>
    </location>
</feature>
<dbReference type="AlphaFoldDB" id="A0A1Y4JS34"/>
<dbReference type="SUPFAM" id="SSF56925">
    <property type="entry name" value="OMPA-like"/>
    <property type="match status" value="1"/>
</dbReference>
<evidence type="ECO:0000313" key="2">
    <source>
        <dbReference type="EMBL" id="OUP35318.1"/>
    </source>
</evidence>